<feature type="domain" description="VPS28 N-terminal" evidence="8">
    <location>
        <begin position="1"/>
        <end position="108"/>
    </location>
</feature>
<evidence type="ECO:0000259" key="8">
    <source>
        <dbReference type="PROSITE" id="PS51313"/>
    </source>
</evidence>
<accession>A0AAD5DW70</accession>
<comment type="function">
    <text evidence="5">Component of the ESCRT-I complex (endosomal sorting complex required for transport I), a regulator of vesicular trafficking process.</text>
</comment>
<dbReference type="FunFam" id="1.20.120.1130:FF:000001">
    <property type="entry name" value="Vacuolar protein sorting-associated protein 28 homolog"/>
    <property type="match status" value="1"/>
</dbReference>
<dbReference type="GO" id="GO:0043328">
    <property type="term" value="P:protein transport to vacuole involved in ubiquitin-dependent protein catabolic process via the multivesicular body sorting pathway"/>
    <property type="evidence" value="ECO:0007669"/>
    <property type="project" value="TreeGrafter"/>
</dbReference>
<dbReference type="GO" id="GO:0000813">
    <property type="term" value="C:ESCRT I complex"/>
    <property type="evidence" value="ECO:0007669"/>
    <property type="project" value="UniProtKB-UniRule"/>
</dbReference>
<evidence type="ECO:0000256" key="4">
    <source>
        <dbReference type="ARBA" id="ARBA00022927"/>
    </source>
</evidence>
<feature type="domain" description="VPS28 C-terminal" evidence="7">
    <location>
        <begin position="117"/>
        <end position="207"/>
    </location>
</feature>
<gene>
    <name evidence="9" type="ORF">COHA_001200</name>
</gene>
<dbReference type="InterPro" id="IPR017898">
    <property type="entry name" value="VPS28_N"/>
</dbReference>
<evidence type="ECO:0000256" key="1">
    <source>
        <dbReference type="ARBA" id="ARBA00004177"/>
    </source>
</evidence>
<keyword evidence="4 5" id="KW-0653">Protein transport</keyword>
<name>A0AAD5DW70_9CHLO</name>
<organism evidence="9 10">
    <name type="scientific">Chlorella ohadii</name>
    <dbReference type="NCBI Taxonomy" id="2649997"/>
    <lineage>
        <taxon>Eukaryota</taxon>
        <taxon>Viridiplantae</taxon>
        <taxon>Chlorophyta</taxon>
        <taxon>core chlorophytes</taxon>
        <taxon>Trebouxiophyceae</taxon>
        <taxon>Chlorellales</taxon>
        <taxon>Chlorellaceae</taxon>
        <taxon>Chlorella clade</taxon>
        <taxon>Chlorella</taxon>
    </lineage>
</organism>
<dbReference type="InterPro" id="IPR007143">
    <property type="entry name" value="Vps28"/>
</dbReference>
<keyword evidence="2 5" id="KW-0813">Transport</keyword>
<keyword evidence="3 5" id="KW-0967">Endosome</keyword>
<dbReference type="PROSITE" id="PS51313">
    <property type="entry name" value="VPS28_N"/>
    <property type="match status" value="1"/>
</dbReference>
<dbReference type="InterPro" id="IPR017899">
    <property type="entry name" value="VPS28_C"/>
</dbReference>
<dbReference type="GO" id="GO:0044877">
    <property type="term" value="F:protein-containing complex binding"/>
    <property type="evidence" value="ECO:0007669"/>
    <property type="project" value="TreeGrafter"/>
</dbReference>
<evidence type="ECO:0000313" key="9">
    <source>
        <dbReference type="EMBL" id="KAI7845155.1"/>
    </source>
</evidence>
<dbReference type="Gene3D" id="1.20.1440.200">
    <property type="match status" value="1"/>
</dbReference>
<dbReference type="PANTHER" id="PTHR12937">
    <property type="entry name" value="VACUOLAR PROTEIN SORTING 28, ISOFORM 2 VPS28"/>
    <property type="match status" value="1"/>
</dbReference>
<dbReference type="EMBL" id="JADXDR010000020">
    <property type="protein sequence ID" value="KAI7845155.1"/>
    <property type="molecule type" value="Genomic_DNA"/>
</dbReference>
<comment type="similarity">
    <text evidence="5 6">Belongs to the VPS28 family.</text>
</comment>
<dbReference type="Pfam" id="PF03997">
    <property type="entry name" value="VPS28"/>
    <property type="match status" value="1"/>
</dbReference>
<evidence type="ECO:0000256" key="6">
    <source>
        <dbReference type="PROSITE-ProRule" id="PRU00642"/>
    </source>
</evidence>
<dbReference type="AlphaFoldDB" id="A0AAD5DW70"/>
<evidence type="ECO:0000256" key="5">
    <source>
        <dbReference type="PIRNR" id="PIRNR017535"/>
    </source>
</evidence>
<dbReference type="PROSITE" id="PS51310">
    <property type="entry name" value="VPS28_C"/>
    <property type="match status" value="1"/>
</dbReference>
<dbReference type="SUPFAM" id="SSF140111">
    <property type="entry name" value="Endosomal sorting complex assembly domain"/>
    <property type="match status" value="1"/>
</dbReference>
<dbReference type="InterPro" id="IPR038358">
    <property type="entry name" value="VPS28_N_sf"/>
</dbReference>
<keyword evidence="10" id="KW-1185">Reference proteome</keyword>
<comment type="caution">
    <text evidence="9">The sequence shown here is derived from an EMBL/GenBank/DDBJ whole genome shotgun (WGS) entry which is preliminary data.</text>
</comment>
<evidence type="ECO:0000256" key="2">
    <source>
        <dbReference type="ARBA" id="ARBA00022448"/>
    </source>
</evidence>
<dbReference type="PANTHER" id="PTHR12937:SF0">
    <property type="entry name" value="VACUOLAR PROTEIN SORTING-ASSOCIATED PROTEIN 28 HOMOLOG"/>
    <property type="match status" value="1"/>
</dbReference>
<dbReference type="Gene3D" id="1.20.120.1130">
    <property type="match status" value="1"/>
</dbReference>
<reference evidence="9" key="1">
    <citation type="submission" date="2020-11" db="EMBL/GenBank/DDBJ databases">
        <title>Chlorella ohadii genome sequencing and assembly.</title>
        <authorList>
            <person name="Murik O."/>
            <person name="Treves H."/>
            <person name="Kedem I."/>
            <person name="Shotland Y."/>
            <person name="Kaplan A."/>
        </authorList>
    </citation>
    <scope>NUCLEOTIDE SEQUENCE</scope>
    <source>
        <strain evidence="9">1</strain>
    </source>
</reference>
<dbReference type="InterPro" id="IPR037206">
    <property type="entry name" value="VPS28_C_sf"/>
</dbReference>
<evidence type="ECO:0000313" key="10">
    <source>
        <dbReference type="Proteomes" id="UP001205105"/>
    </source>
</evidence>
<dbReference type="Proteomes" id="UP001205105">
    <property type="component" value="Unassembled WGS sequence"/>
</dbReference>
<sequence>MNTGSPNLDALLLRYTSKGKERELLEAFSDLYALLKTTEKLERAFVRDAIAPKDYTPACERLIGQFKTLWDSIRSSVPDVEQFMATYNMQCPMAANRLKLGYPATFNFPAPSPNQASSAIAVAETVQHFITAMDSLKLNMVAVDQIFPLLSDLVSAMMKVTSLPPDMSGKKAVRGWMTKLHGMPASYELNEEEVRQLLFDLESAYNE</sequence>
<proteinExistence type="inferred from homology"/>
<dbReference type="SUPFAM" id="SSF140427">
    <property type="entry name" value="VPS28 C-terminal domain-like"/>
    <property type="match status" value="1"/>
</dbReference>
<dbReference type="PIRSF" id="PIRSF017535">
    <property type="entry name" value="VPS28"/>
    <property type="match status" value="1"/>
</dbReference>
<protein>
    <recommendedName>
        <fullName evidence="5">Vacuolar protein sorting-associated protein 28 homolog</fullName>
    </recommendedName>
</protein>
<evidence type="ECO:0000256" key="3">
    <source>
        <dbReference type="ARBA" id="ARBA00022753"/>
    </source>
</evidence>
<comment type="subcellular location">
    <subcellularLocation>
        <location evidence="1">Endosome</location>
    </subcellularLocation>
</comment>
<dbReference type="InterPro" id="IPR037202">
    <property type="entry name" value="ESCRT_assembly_dom"/>
</dbReference>
<evidence type="ECO:0000259" key="7">
    <source>
        <dbReference type="PROSITE" id="PS51310"/>
    </source>
</evidence>